<gene>
    <name evidence="4" type="ORF">SBA1_10012</name>
</gene>
<dbReference type="AlphaFoldDB" id="A0A2U3JV99"/>
<dbReference type="InterPro" id="IPR036942">
    <property type="entry name" value="Beta-barrel_TonB_sf"/>
</dbReference>
<dbReference type="Proteomes" id="UP000238701">
    <property type="component" value="Unassembled WGS sequence"/>
</dbReference>
<proteinExistence type="predicted"/>
<comment type="subcellular location">
    <subcellularLocation>
        <location evidence="1">Cell outer membrane</location>
    </subcellularLocation>
</comment>
<evidence type="ECO:0000256" key="3">
    <source>
        <dbReference type="ARBA" id="ARBA00023237"/>
    </source>
</evidence>
<dbReference type="InterPro" id="IPR008969">
    <property type="entry name" value="CarboxyPept-like_regulatory"/>
</dbReference>
<protein>
    <recommendedName>
        <fullName evidence="6">TonB-dependent receptor-like beta-barrel domain-containing protein</fullName>
    </recommendedName>
</protein>
<dbReference type="Gene3D" id="2.60.40.1120">
    <property type="entry name" value="Carboxypeptidase-like, regulatory domain"/>
    <property type="match status" value="1"/>
</dbReference>
<sequence>MRLRELGTYAILLGLALPVWAGGQPGAISGYVRSTAGEPQMGAVVQILGAANRSLTVFTDGAGHYVATGLLPGFYTLQVTAPSFLPALREKIGLRPGASININITLNTLLNVMQLGPVRALPDDDDWKWTLRSVANRPLLRALDDPATKAAASANDEREKHDLQGTLSFVAGSEAGGYGTGSDMSTGFTLERSLFADGLLDFSGNVGYGDGVPAAVLHAGYSHQLMDGSEPTMGLTVRRFAPTDPNLHSTALQALALSGADDITLGDVLELKFGSELQAIQFLGHVAAFRPYGSATFALTPDTILEYGYATSRPDRRAEMGFDSAPADLSETNPRISMLGYAPQVESAHHHEVSLSHRFGKNAFQVAAFSDRISNPALIGVGAVTSVGGFLLPDLSSGTFSYTGQDLHTQGVRVLLERKFAGDLKATLDYAFGGVLDLTTPDVQLGSAQQSISTQRRHAVAAKFSGTLPRTRTRWIASYRWVSGQALTPVDMFNSTPGRSDPFLNIFIRQPIPTMGFLPARMEAIIDLRNLLAQGYVPVVGQDGQTVYLVQSARSIRAGVAFTF</sequence>
<name>A0A2U3JV99_9BACT</name>
<dbReference type="Pfam" id="PF13620">
    <property type="entry name" value="CarboxypepD_reg"/>
    <property type="match status" value="1"/>
</dbReference>
<dbReference type="SUPFAM" id="SSF49464">
    <property type="entry name" value="Carboxypeptidase regulatory domain-like"/>
    <property type="match status" value="1"/>
</dbReference>
<evidence type="ECO:0000256" key="2">
    <source>
        <dbReference type="ARBA" id="ARBA00023136"/>
    </source>
</evidence>
<organism evidence="4 5">
    <name type="scientific">Candidatus Sulfotelmatobacter kueseliae</name>
    <dbReference type="NCBI Taxonomy" id="2042962"/>
    <lineage>
        <taxon>Bacteria</taxon>
        <taxon>Pseudomonadati</taxon>
        <taxon>Acidobacteriota</taxon>
        <taxon>Terriglobia</taxon>
        <taxon>Terriglobales</taxon>
        <taxon>Candidatus Korobacteraceae</taxon>
        <taxon>Candidatus Sulfotelmatobacter</taxon>
    </lineage>
</organism>
<accession>A0A2U3JV99</accession>
<keyword evidence="2" id="KW-0472">Membrane</keyword>
<evidence type="ECO:0000313" key="5">
    <source>
        <dbReference type="Proteomes" id="UP000238701"/>
    </source>
</evidence>
<reference evidence="5" key="1">
    <citation type="submission" date="2018-02" db="EMBL/GenBank/DDBJ databases">
        <authorList>
            <person name="Hausmann B."/>
        </authorList>
    </citation>
    <scope>NUCLEOTIDE SEQUENCE [LARGE SCALE GENOMIC DNA]</scope>
    <source>
        <strain evidence="5">Peat soil MAG SbA1</strain>
    </source>
</reference>
<evidence type="ECO:0000313" key="4">
    <source>
        <dbReference type="EMBL" id="SPF31289.1"/>
    </source>
</evidence>
<dbReference type="EMBL" id="OMOD01000001">
    <property type="protein sequence ID" value="SPF31289.1"/>
    <property type="molecule type" value="Genomic_DNA"/>
</dbReference>
<keyword evidence="3" id="KW-0998">Cell outer membrane</keyword>
<dbReference type="Gene3D" id="2.40.170.20">
    <property type="entry name" value="TonB-dependent receptor, beta-barrel domain"/>
    <property type="match status" value="1"/>
</dbReference>
<evidence type="ECO:0000256" key="1">
    <source>
        <dbReference type="ARBA" id="ARBA00004442"/>
    </source>
</evidence>
<evidence type="ECO:0008006" key="6">
    <source>
        <dbReference type="Google" id="ProtNLM"/>
    </source>
</evidence>
<dbReference type="SUPFAM" id="SSF56935">
    <property type="entry name" value="Porins"/>
    <property type="match status" value="1"/>
</dbReference>
<dbReference type="GO" id="GO:0009279">
    <property type="term" value="C:cell outer membrane"/>
    <property type="evidence" value="ECO:0007669"/>
    <property type="project" value="UniProtKB-SubCell"/>
</dbReference>